<name>A0ABV2RW72_BRAJP</name>
<sequence length="130" mass="15043">MKIDARERVRKKVAAVKTPENRPGLARENAWPEEHRARGVKAAGIVLANSMHALRARPPPEEPDQSLLCRKEHRLIRGRASGSRHHPAKLGQWNRTWMMLRFSESQELADQIAERLNEQAQREEQDRWSA</sequence>
<proteinExistence type="predicted"/>
<evidence type="ECO:0008006" key="3">
    <source>
        <dbReference type="Google" id="ProtNLM"/>
    </source>
</evidence>
<evidence type="ECO:0000313" key="1">
    <source>
        <dbReference type="EMBL" id="MET4721151.1"/>
    </source>
</evidence>
<protein>
    <recommendedName>
        <fullName evidence="3">Transposase</fullName>
    </recommendedName>
</protein>
<dbReference type="EMBL" id="JBEPTQ010000002">
    <property type="protein sequence ID" value="MET4721151.1"/>
    <property type="molecule type" value="Genomic_DNA"/>
</dbReference>
<evidence type="ECO:0000313" key="2">
    <source>
        <dbReference type="Proteomes" id="UP001549291"/>
    </source>
</evidence>
<gene>
    <name evidence="1" type="ORF">ABIF63_005257</name>
</gene>
<accession>A0ABV2RW72</accession>
<dbReference type="RefSeq" id="WP_038959143.1">
    <property type="nucleotide sequence ID" value="NZ_CP066351.1"/>
</dbReference>
<comment type="caution">
    <text evidence="1">The sequence shown here is derived from an EMBL/GenBank/DDBJ whole genome shotgun (WGS) entry which is preliminary data.</text>
</comment>
<organism evidence="1 2">
    <name type="scientific">Bradyrhizobium japonicum</name>
    <dbReference type="NCBI Taxonomy" id="375"/>
    <lineage>
        <taxon>Bacteria</taxon>
        <taxon>Pseudomonadati</taxon>
        <taxon>Pseudomonadota</taxon>
        <taxon>Alphaproteobacteria</taxon>
        <taxon>Hyphomicrobiales</taxon>
        <taxon>Nitrobacteraceae</taxon>
        <taxon>Bradyrhizobium</taxon>
    </lineage>
</organism>
<dbReference type="Proteomes" id="UP001549291">
    <property type="component" value="Unassembled WGS sequence"/>
</dbReference>
<keyword evidence="2" id="KW-1185">Reference proteome</keyword>
<reference evidence="1 2" key="1">
    <citation type="submission" date="2024-06" db="EMBL/GenBank/DDBJ databases">
        <title>Genomic Encyclopedia of Type Strains, Phase V (KMG-V): Genome sequencing to study the core and pangenomes of soil and plant-associated prokaryotes.</title>
        <authorList>
            <person name="Whitman W."/>
        </authorList>
    </citation>
    <scope>NUCLEOTIDE SEQUENCE [LARGE SCALE GENOMIC DNA]</scope>
    <source>
        <strain evidence="1 2">USDA 160</strain>
    </source>
</reference>